<evidence type="ECO:0000313" key="10">
    <source>
        <dbReference type="EMBL" id="KAL1129226.1"/>
    </source>
</evidence>
<keyword evidence="11" id="KW-1185">Reference proteome</keyword>
<dbReference type="Pfam" id="PF01055">
    <property type="entry name" value="Glyco_hydro_31_2nd"/>
    <property type="match status" value="1"/>
</dbReference>
<dbReference type="PROSITE" id="PS51448">
    <property type="entry name" value="P_TREFOIL_2"/>
    <property type="match status" value="1"/>
</dbReference>
<dbReference type="InterPro" id="IPR013780">
    <property type="entry name" value="Glyco_hydro_b"/>
</dbReference>
<evidence type="ECO:0000256" key="7">
    <source>
        <dbReference type="PROSITE-ProRule" id="PRU00779"/>
    </source>
</evidence>
<evidence type="ECO:0000256" key="2">
    <source>
        <dbReference type="ARBA" id="ARBA00007806"/>
    </source>
</evidence>
<keyword evidence="6 8" id="KW-0326">Glycosidase</keyword>
<dbReference type="Gene3D" id="2.60.40.1760">
    <property type="entry name" value="glycosyl hydrolase (family 31)"/>
    <property type="match status" value="1"/>
</dbReference>
<evidence type="ECO:0000259" key="9">
    <source>
        <dbReference type="PROSITE" id="PS51448"/>
    </source>
</evidence>
<comment type="subcellular location">
    <subcellularLocation>
        <location evidence="1">Endomembrane system</location>
    </subcellularLocation>
</comment>
<dbReference type="InterPro" id="IPR000519">
    <property type="entry name" value="P_trefoil_dom"/>
</dbReference>
<dbReference type="SUPFAM" id="SSF74650">
    <property type="entry name" value="Galactose mutarotase-like"/>
    <property type="match status" value="1"/>
</dbReference>
<accession>A0ABD0YD42</accession>
<evidence type="ECO:0000256" key="3">
    <source>
        <dbReference type="ARBA" id="ARBA00022801"/>
    </source>
</evidence>
<dbReference type="Gene3D" id="4.10.110.10">
    <property type="entry name" value="Spasmolytic Protein, domain 1"/>
    <property type="match status" value="1"/>
</dbReference>
<organism evidence="10 11">
    <name type="scientific">Ranatra chinensis</name>
    <dbReference type="NCBI Taxonomy" id="642074"/>
    <lineage>
        <taxon>Eukaryota</taxon>
        <taxon>Metazoa</taxon>
        <taxon>Ecdysozoa</taxon>
        <taxon>Arthropoda</taxon>
        <taxon>Hexapoda</taxon>
        <taxon>Insecta</taxon>
        <taxon>Pterygota</taxon>
        <taxon>Neoptera</taxon>
        <taxon>Paraneoptera</taxon>
        <taxon>Hemiptera</taxon>
        <taxon>Heteroptera</taxon>
        <taxon>Panheteroptera</taxon>
        <taxon>Nepomorpha</taxon>
        <taxon>Nepidae</taxon>
        <taxon>Ranatrinae</taxon>
        <taxon>Ranatra</taxon>
    </lineage>
</organism>
<dbReference type="InterPro" id="IPR011013">
    <property type="entry name" value="Gal_mutarotase_sf_dom"/>
</dbReference>
<dbReference type="Gene3D" id="3.20.20.80">
    <property type="entry name" value="Glycosidases"/>
    <property type="match status" value="1"/>
</dbReference>
<dbReference type="CDD" id="cd14752">
    <property type="entry name" value="GH31_N"/>
    <property type="match status" value="1"/>
</dbReference>
<dbReference type="Proteomes" id="UP001558652">
    <property type="component" value="Unassembled WGS sequence"/>
</dbReference>
<evidence type="ECO:0000256" key="1">
    <source>
        <dbReference type="ARBA" id="ARBA00004308"/>
    </source>
</evidence>
<dbReference type="Pfam" id="PF00088">
    <property type="entry name" value="Trefoil"/>
    <property type="match status" value="1"/>
</dbReference>
<dbReference type="InterPro" id="IPR017853">
    <property type="entry name" value="GH"/>
</dbReference>
<dbReference type="PANTHER" id="PTHR22762">
    <property type="entry name" value="ALPHA-GLUCOSIDASE"/>
    <property type="match status" value="1"/>
</dbReference>
<dbReference type="PANTHER" id="PTHR22762:SF131">
    <property type="entry name" value="GLYCOSIDE HYDROLASE FAMILY 31 N-TERMINAL DOMAIN-CONTAINING PROTEIN"/>
    <property type="match status" value="1"/>
</dbReference>
<dbReference type="InterPro" id="IPR048395">
    <property type="entry name" value="Glyco_hydro_31_C"/>
</dbReference>
<dbReference type="CDD" id="cd06602">
    <property type="entry name" value="GH31_MGAM_SI_GAA"/>
    <property type="match status" value="1"/>
</dbReference>
<dbReference type="EMBL" id="JBFDAA010000009">
    <property type="protein sequence ID" value="KAL1129226.1"/>
    <property type="molecule type" value="Genomic_DNA"/>
</dbReference>
<gene>
    <name evidence="10" type="ORF">AAG570_013755</name>
</gene>
<evidence type="ECO:0000256" key="4">
    <source>
        <dbReference type="ARBA" id="ARBA00023136"/>
    </source>
</evidence>
<comment type="caution">
    <text evidence="10">The sequence shown here is derived from an EMBL/GenBank/DDBJ whole genome shotgun (WGS) entry which is preliminary data.</text>
</comment>
<proteinExistence type="inferred from homology"/>
<protein>
    <recommendedName>
        <fullName evidence="9">P-type domain-containing protein</fullName>
    </recommendedName>
</protein>
<evidence type="ECO:0000313" key="11">
    <source>
        <dbReference type="Proteomes" id="UP001558652"/>
    </source>
</evidence>
<name>A0ABD0YD42_9HEMI</name>
<evidence type="ECO:0000256" key="5">
    <source>
        <dbReference type="ARBA" id="ARBA00023157"/>
    </source>
</evidence>
<feature type="domain" description="P-type" evidence="9">
    <location>
        <begin position="35"/>
        <end position="84"/>
    </location>
</feature>
<keyword evidence="5" id="KW-1015">Disulfide bond</keyword>
<comment type="caution">
    <text evidence="7">Lacks conserved residue(s) required for the propagation of feature annotation.</text>
</comment>
<dbReference type="SMART" id="SM00018">
    <property type="entry name" value="PD"/>
    <property type="match status" value="1"/>
</dbReference>
<dbReference type="InterPro" id="IPR030459">
    <property type="entry name" value="Glyco_hydro_31_CS"/>
</dbReference>
<dbReference type="GO" id="GO:0012505">
    <property type="term" value="C:endomembrane system"/>
    <property type="evidence" value="ECO:0007669"/>
    <property type="project" value="UniProtKB-SubCell"/>
</dbReference>
<dbReference type="PROSITE" id="PS00707">
    <property type="entry name" value="GLYCOSYL_HYDROL_F31_2"/>
    <property type="match status" value="1"/>
</dbReference>
<dbReference type="InterPro" id="IPR017957">
    <property type="entry name" value="P_trefoil_CS"/>
</dbReference>
<dbReference type="Pfam" id="PF21365">
    <property type="entry name" value="Glyco_hydro_31_3rd"/>
    <property type="match status" value="1"/>
</dbReference>
<comment type="similarity">
    <text evidence="2 8">Belongs to the glycosyl hydrolase 31 family.</text>
</comment>
<dbReference type="SUPFAM" id="SSF51011">
    <property type="entry name" value="Glycosyl hydrolase domain"/>
    <property type="match status" value="1"/>
</dbReference>
<dbReference type="InterPro" id="IPR000322">
    <property type="entry name" value="Glyco_hydro_31_TIM"/>
</dbReference>
<dbReference type="AlphaFoldDB" id="A0ABD0YD42"/>
<sequence>MYFEHNLSNTDRIESGEEEIGVEQSLPYPPVPDPSTCVNIEDGLKFDCFPRGQVTEKDCNQRGCCYTNITINRDPKVPICYYPKTYNSYKYTNITIKDWGIVATMAAQFRSPYPKDSVNLVLHIIYIDENTVYIKMNTTGNTKNQNMWPLADDPVPKIGVKSAFDVKIDMNSTGFQVMRKSNGKIIFDTKNLGGFIHTDQFFQISSKLPSKFIYGLGEQRSSFLRDVNWNTISLFTHDSIPLDNVNGYGFHPVYLCMEGGGLSHGVVSLNSYPTDIILQPGPAITFRTIGGILAFVIFMGPTPIDVVKQYTSVVNQRAPIPPYWALGFHLCRFGYKSLADVEKIWNQTVEAGIPLDTQWADLDYMKNRNDFTLDDKFKGLDKFVDKLHKKGMHFVPLVDPGISGSETPGTYPPYDDGMNLKIFVMDSSGKKPFIGKVWNSKTTLFPDFTHPRIIEYWFNQLKRFHDMVPFDGAWIDMNEPSNFLNGSLTGCPNNNWEHPPYVPTVDGGFLSYRTLCMSSLHWNGVKHYDIHNLYGTMEMIVTSFTMGMLRNSRPFVISRSSAPSLGNYGGHWTGDVRSTWDDMKHSVADLFSFSLFGVPLVGADICGFNGNTSVDLCQRWSQLGAFYPFSRNHNSDDTIAQDPVSLGDAVASAAKKALKIRYMLLPYLYTLFADNANDRTPVVQPLFFQFPEDAETYSIMTQFMWGRSLLFAPVLEEGMTYVKVYLPKGVWYNGYTKERILSKGQYFATPAPLDTIPIFTRGGSIIPEQIPGQTTTERYNPIMSSGFETFVQLG</sequence>
<dbReference type="PROSITE" id="PS00025">
    <property type="entry name" value="P_TREFOIL_1"/>
    <property type="match status" value="1"/>
</dbReference>
<evidence type="ECO:0000256" key="8">
    <source>
        <dbReference type="RuleBase" id="RU361185"/>
    </source>
</evidence>
<keyword evidence="4" id="KW-0472">Membrane</keyword>
<keyword evidence="3 8" id="KW-0378">Hydrolase</keyword>
<evidence type="ECO:0000256" key="6">
    <source>
        <dbReference type="ARBA" id="ARBA00023295"/>
    </source>
</evidence>
<dbReference type="InterPro" id="IPR044913">
    <property type="entry name" value="P_trefoil_dom_sf"/>
</dbReference>
<dbReference type="CDD" id="cd00111">
    <property type="entry name" value="Trefoil"/>
    <property type="match status" value="1"/>
</dbReference>
<dbReference type="SUPFAM" id="SSF51445">
    <property type="entry name" value="(Trans)glycosidases"/>
    <property type="match status" value="1"/>
</dbReference>
<dbReference type="Gene3D" id="2.60.40.1180">
    <property type="entry name" value="Golgi alpha-mannosidase II"/>
    <property type="match status" value="1"/>
</dbReference>
<dbReference type="GO" id="GO:0090599">
    <property type="term" value="F:alpha-glucosidase activity"/>
    <property type="evidence" value="ECO:0007669"/>
    <property type="project" value="UniProtKB-ARBA"/>
</dbReference>
<reference evidence="10 11" key="1">
    <citation type="submission" date="2024-07" db="EMBL/GenBank/DDBJ databases">
        <title>Chromosome-level genome assembly of the water stick insect Ranatra chinensis (Heteroptera: Nepidae).</title>
        <authorList>
            <person name="Liu X."/>
        </authorList>
    </citation>
    <scope>NUCLEOTIDE SEQUENCE [LARGE SCALE GENOMIC DNA]</scope>
    <source>
        <strain evidence="10">Cailab_2021Rc</strain>
        <tissue evidence="10">Muscle</tissue>
    </source>
</reference>